<comment type="caution">
    <text evidence="10">The sequence shown here is derived from an EMBL/GenBank/DDBJ whole genome shotgun (WGS) entry which is preliminary data.</text>
</comment>
<dbReference type="PRINTS" id="PR00605">
    <property type="entry name" value="CYTCHROMECIC"/>
</dbReference>
<dbReference type="GO" id="GO:0005506">
    <property type="term" value="F:iron ion binding"/>
    <property type="evidence" value="ECO:0007669"/>
    <property type="project" value="InterPro"/>
</dbReference>
<evidence type="ECO:0000256" key="5">
    <source>
        <dbReference type="ARBA" id="ARBA00023004"/>
    </source>
</evidence>
<dbReference type="InterPro" id="IPR009056">
    <property type="entry name" value="Cyt_c-like_dom"/>
</dbReference>
<dbReference type="EMBL" id="QPJY01000010">
    <property type="protein sequence ID" value="RCX26381.1"/>
    <property type="molecule type" value="Genomic_DNA"/>
</dbReference>
<feature type="signal peptide" evidence="8">
    <location>
        <begin position="1"/>
        <end position="25"/>
    </location>
</feature>
<dbReference type="PANTHER" id="PTHR35008:SF4">
    <property type="entry name" value="BLL4482 PROTEIN"/>
    <property type="match status" value="1"/>
</dbReference>
<dbReference type="InterPro" id="IPR036909">
    <property type="entry name" value="Cyt_c-like_dom_sf"/>
</dbReference>
<dbReference type="AlphaFoldDB" id="A0A369BYI3"/>
<dbReference type="GO" id="GO:0009055">
    <property type="term" value="F:electron transfer activity"/>
    <property type="evidence" value="ECO:0007669"/>
    <property type="project" value="InterPro"/>
</dbReference>
<evidence type="ECO:0000256" key="3">
    <source>
        <dbReference type="ARBA" id="ARBA00022723"/>
    </source>
</evidence>
<feature type="domain" description="Cytochrome c" evidence="9">
    <location>
        <begin position="51"/>
        <end position="144"/>
    </location>
</feature>
<keyword evidence="11" id="KW-1185">Reference proteome</keyword>
<dbReference type="InterPro" id="IPR008168">
    <property type="entry name" value="Cyt_C_IC"/>
</dbReference>
<dbReference type="RefSeq" id="WP_114280796.1">
    <property type="nucleotide sequence ID" value="NZ_QPJY01000010.1"/>
</dbReference>
<evidence type="ECO:0000313" key="11">
    <source>
        <dbReference type="Proteomes" id="UP000252707"/>
    </source>
</evidence>
<reference evidence="10 11" key="1">
    <citation type="submission" date="2018-07" db="EMBL/GenBank/DDBJ databases">
        <title>Genomic Encyclopedia of Type Strains, Phase IV (KMG-IV): sequencing the most valuable type-strain genomes for metagenomic binning, comparative biology and taxonomic classification.</title>
        <authorList>
            <person name="Goeker M."/>
        </authorList>
    </citation>
    <scope>NUCLEOTIDE SEQUENCE [LARGE SCALE GENOMIC DNA]</scope>
    <source>
        <strain evidence="10 11">DSM 26407</strain>
    </source>
</reference>
<evidence type="ECO:0000256" key="6">
    <source>
        <dbReference type="PROSITE-ProRule" id="PRU00433"/>
    </source>
</evidence>
<proteinExistence type="predicted"/>
<keyword evidence="5 6" id="KW-0408">Iron</keyword>
<keyword evidence="8" id="KW-0732">Signal</keyword>
<feature type="chain" id="PRO_5017050772" evidence="8">
    <location>
        <begin position="26"/>
        <end position="171"/>
    </location>
</feature>
<evidence type="ECO:0000256" key="8">
    <source>
        <dbReference type="SAM" id="SignalP"/>
    </source>
</evidence>
<keyword evidence="3 6" id="KW-0479">Metal-binding</keyword>
<dbReference type="GO" id="GO:0020037">
    <property type="term" value="F:heme binding"/>
    <property type="evidence" value="ECO:0007669"/>
    <property type="project" value="InterPro"/>
</dbReference>
<evidence type="ECO:0000256" key="1">
    <source>
        <dbReference type="ARBA" id="ARBA00022448"/>
    </source>
</evidence>
<dbReference type="PROSITE" id="PS51007">
    <property type="entry name" value="CYTC"/>
    <property type="match status" value="1"/>
</dbReference>
<evidence type="ECO:0000256" key="7">
    <source>
        <dbReference type="SAM" id="MobiDB-lite"/>
    </source>
</evidence>
<feature type="region of interest" description="Disordered" evidence="7">
    <location>
        <begin position="24"/>
        <end position="44"/>
    </location>
</feature>
<dbReference type="PROSITE" id="PS51257">
    <property type="entry name" value="PROKAR_LIPOPROTEIN"/>
    <property type="match status" value="1"/>
</dbReference>
<dbReference type="PANTHER" id="PTHR35008">
    <property type="entry name" value="BLL4482 PROTEIN-RELATED"/>
    <property type="match status" value="1"/>
</dbReference>
<evidence type="ECO:0000259" key="9">
    <source>
        <dbReference type="PROSITE" id="PS51007"/>
    </source>
</evidence>
<dbReference type="Proteomes" id="UP000252707">
    <property type="component" value="Unassembled WGS sequence"/>
</dbReference>
<gene>
    <name evidence="10" type="ORF">DFQ59_11091</name>
</gene>
<sequence>MHRLTLIACAALLLGGCDSSDQASADGGTALASTQAPAGSAAPAPRWYSAAQVRQGMAIYGRHCAECHGPAAQGASDWRQPGPDGRYPAPPLNGSGHAWHHPLGMLRYVIRNGSPGGQGNMPAWGGKLDEEEILAVIAWFQSRWPEQAYANWSQIDARARSRRAEGDQGGR</sequence>
<dbReference type="SUPFAM" id="SSF46626">
    <property type="entry name" value="Cytochrome c"/>
    <property type="match status" value="1"/>
</dbReference>
<keyword evidence="2 6" id="KW-0349">Heme</keyword>
<accession>A0A369BYI3</accession>
<keyword evidence="4" id="KW-0249">Electron transport</keyword>
<evidence type="ECO:0000256" key="2">
    <source>
        <dbReference type="ARBA" id="ARBA00022617"/>
    </source>
</evidence>
<protein>
    <submittedName>
        <fullName evidence="10">Cbb3-type cytochrome c oxidase subunit III</fullName>
    </submittedName>
</protein>
<dbReference type="InterPro" id="IPR051459">
    <property type="entry name" value="Cytochrome_c-type_DH"/>
</dbReference>
<name>A0A369BYI3_9GAMM</name>
<keyword evidence="1" id="KW-0813">Transport</keyword>
<dbReference type="Gene3D" id="1.10.760.10">
    <property type="entry name" value="Cytochrome c-like domain"/>
    <property type="match status" value="1"/>
</dbReference>
<evidence type="ECO:0000256" key="4">
    <source>
        <dbReference type="ARBA" id="ARBA00022982"/>
    </source>
</evidence>
<organism evidence="10 11">
    <name type="scientific">Thioalbus denitrificans</name>
    <dbReference type="NCBI Taxonomy" id="547122"/>
    <lineage>
        <taxon>Bacteria</taxon>
        <taxon>Pseudomonadati</taxon>
        <taxon>Pseudomonadota</taxon>
        <taxon>Gammaproteobacteria</taxon>
        <taxon>Chromatiales</taxon>
        <taxon>Ectothiorhodospiraceae</taxon>
        <taxon>Thioalbus</taxon>
    </lineage>
</organism>
<dbReference type="OrthoDB" id="9811281at2"/>
<evidence type="ECO:0000313" key="10">
    <source>
        <dbReference type="EMBL" id="RCX26381.1"/>
    </source>
</evidence>
<dbReference type="Pfam" id="PF13442">
    <property type="entry name" value="Cytochrome_CBB3"/>
    <property type="match status" value="1"/>
</dbReference>